<evidence type="ECO:0000256" key="1">
    <source>
        <dbReference type="SAM" id="MobiDB-lite"/>
    </source>
</evidence>
<dbReference type="SMART" id="SM00749">
    <property type="entry name" value="BON"/>
    <property type="match status" value="2"/>
</dbReference>
<dbReference type="Gene3D" id="3.30.1340.30">
    <property type="match status" value="1"/>
</dbReference>
<comment type="caution">
    <text evidence="4">The sequence shown here is derived from an EMBL/GenBank/DDBJ whole genome shotgun (WGS) entry which is preliminary data.</text>
</comment>
<dbReference type="PANTHER" id="PTHR34606">
    <property type="entry name" value="BON DOMAIN-CONTAINING PROTEIN"/>
    <property type="match status" value="1"/>
</dbReference>
<sequence>MIRKFPSLPLYALAAALFASSLAGCAPLIVGAAAVGTGLMVTDRRSSGAQIDDEAIELRGALRLREQLGDQVHINVTSYNRQVLLTGETPTDAMKQRAEQIVSRVDNVRGIINEISVMAPTTLPQRSGDVLITGKIRASLVDASDLQATAFKVITERGNVYLMGRVTQHEADRATSIARQIGGVQRVVRIFEVATPEELRASGIELPAAPAPRATVAPVTTVAPASTPPSAEAGPPPSAPPAAVSTPVR</sequence>
<proteinExistence type="predicted"/>
<dbReference type="Proteomes" id="UP000622707">
    <property type="component" value="Unassembled WGS sequence"/>
</dbReference>
<accession>A0ABS1JVK5</accession>
<evidence type="ECO:0000259" key="3">
    <source>
        <dbReference type="PROSITE" id="PS50914"/>
    </source>
</evidence>
<organism evidence="4 5">
    <name type="scientific">Ramlibacter alkalitolerans</name>
    <dbReference type="NCBI Taxonomy" id="2039631"/>
    <lineage>
        <taxon>Bacteria</taxon>
        <taxon>Pseudomonadati</taxon>
        <taxon>Pseudomonadota</taxon>
        <taxon>Betaproteobacteria</taxon>
        <taxon>Burkholderiales</taxon>
        <taxon>Comamonadaceae</taxon>
        <taxon>Ramlibacter</taxon>
    </lineage>
</organism>
<evidence type="ECO:0000256" key="2">
    <source>
        <dbReference type="SAM" id="SignalP"/>
    </source>
</evidence>
<dbReference type="PROSITE" id="PS51257">
    <property type="entry name" value="PROKAR_LIPOPROTEIN"/>
    <property type="match status" value="1"/>
</dbReference>
<dbReference type="PROSITE" id="PS50914">
    <property type="entry name" value="BON"/>
    <property type="match status" value="2"/>
</dbReference>
<name>A0ABS1JVK5_9BURK</name>
<dbReference type="InterPro" id="IPR014004">
    <property type="entry name" value="Transpt-assoc_nodulatn_dom_bac"/>
</dbReference>
<dbReference type="InterPro" id="IPR051686">
    <property type="entry name" value="Lipoprotein_DolP"/>
</dbReference>
<dbReference type="RefSeq" id="WP_201692976.1">
    <property type="nucleotide sequence ID" value="NZ_JAEQND010000017.1"/>
</dbReference>
<dbReference type="PANTHER" id="PTHR34606:SF15">
    <property type="entry name" value="BON DOMAIN-CONTAINING PROTEIN"/>
    <property type="match status" value="1"/>
</dbReference>
<dbReference type="InterPro" id="IPR007055">
    <property type="entry name" value="BON_dom"/>
</dbReference>
<feature type="chain" id="PRO_5047210984" evidence="2">
    <location>
        <begin position="26"/>
        <end position="249"/>
    </location>
</feature>
<evidence type="ECO:0000313" key="5">
    <source>
        <dbReference type="Proteomes" id="UP000622707"/>
    </source>
</evidence>
<gene>
    <name evidence="4" type="ORF">JI746_24790</name>
</gene>
<keyword evidence="5" id="KW-1185">Reference proteome</keyword>
<evidence type="ECO:0000313" key="4">
    <source>
        <dbReference type="EMBL" id="MBL0428345.1"/>
    </source>
</evidence>
<reference evidence="4 5" key="1">
    <citation type="journal article" date="2017" name="Int. J. Syst. Evol. Microbiol.">
        <title>Ramlibacter alkalitolerans sp. nov., alkali-tolerant bacterium isolated from soil of ginseng.</title>
        <authorList>
            <person name="Lee D.H."/>
            <person name="Cha C.J."/>
        </authorList>
    </citation>
    <scope>NUCLEOTIDE SEQUENCE [LARGE SCALE GENOMIC DNA]</scope>
    <source>
        <strain evidence="4 5">KACC 19305</strain>
    </source>
</reference>
<keyword evidence="2" id="KW-0732">Signal</keyword>
<feature type="compositionally biased region" description="Low complexity" evidence="1">
    <location>
        <begin position="210"/>
        <end position="233"/>
    </location>
</feature>
<protein>
    <submittedName>
        <fullName evidence="4">BON domain-containing protein</fullName>
    </submittedName>
</protein>
<feature type="domain" description="BON" evidence="3">
    <location>
        <begin position="50"/>
        <end position="119"/>
    </location>
</feature>
<dbReference type="EMBL" id="JAEQND010000017">
    <property type="protein sequence ID" value="MBL0428345.1"/>
    <property type="molecule type" value="Genomic_DNA"/>
</dbReference>
<dbReference type="Pfam" id="PF04972">
    <property type="entry name" value="BON"/>
    <property type="match status" value="2"/>
</dbReference>
<feature type="domain" description="BON" evidence="3">
    <location>
        <begin position="128"/>
        <end position="195"/>
    </location>
</feature>
<feature type="signal peptide" evidence="2">
    <location>
        <begin position="1"/>
        <end position="25"/>
    </location>
</feature>
<feature type="region of interest" description="Disordered" evidence="1">
    <location>
        <begin position="210"/>
        <end position="249"/>
    </location>
</feature>